<feature type="compositionally biased region" description="Basic and acidic residues" evidence="11">
    <location>
        <begin position="126"/>
        <end position="137"/>
    </location>
</feature>
<dbReference type="GO" id="GO:0007030">
    <property type="term" value="P:Golgi organization"/>
    <property type="evidence" value="ECO:0007669"/>
    <property type="project" value="InterPro"/>
</dbReference>
<evidence type="ECO:0000256" key="12">
    <source>
        <dbReference type="SAM" id="Phobius"/>
    </source>
</evidence>
<accession>A0A0P7VG97</accession>
<feature type="region of interest" description="Disordered" evidence="11">
    <location>
        <begin position="97"/>
        <end position="230"/>
    </location>
</feature>
<feature type="region of interest" description="Disordered" evidence="11">
    <location>
        <begin position="410"/>
        <end position="430"/>
    </location>
</feature>
<organism evidence="13 14">
    <name type="scientific">Scleropages formosus</name>
    <name type="common">Asian bonytongue</name>
    <name type="synonym">Osteoglossum formosum</name>
    <dbReference type="NCBI Taxonomy" id="113540"/>
    <lineage>
        <taxon>Eukaryota</taxon>
        <taxon>Metazoa</taxon>
        <taxon>Chordata</taxon>
        <taxon>Craniata</taxon>
        <taxon>Vertebrata</taxon>
        <taxon>Euteleostomi</taxon>
        <taxon>Actinopterygii</taxon>
        <taxon>Neopterygii</taxon>
        <taxon>Teleostei</taxon>
        <taxon>Osteoglossocephala</taxon>
        <taxon>Osteoglossomorpha</taxon>
        <taxon>Osteoglossiformes</taxon>
        <taxon>Osteoglossidae</taxon>
        <taxon>Scleropages</taxon>
    </lineage>
</organism>
<evidence type="ECO:0000256" key="2">
    <source>
        <dbReference type="ARBA" id="ARBA00020370"/>
    </source>
</evidence>
<dbReference type="RefSeq" id="XP_018582947.2">
    <property type="nucleotide sequence ID" value="XM_018727431.2"/>
</dbReference>
<feature type="compositionally biased region" description="Basic and acidic residues" evidence="11">
    <location>
        <begin position="410"/>
        <end position="421"/>
    </location>
</feature>
<evidence type="ECO:0000256" key="1">
    <source>
        <dbReference type="ARBA" id="ARBA00004409"/>
    </source>
</evidence>
<keyword evidence="7 12" id="KW-0472">Membrane</keyword>
<evidence type="ECO:0000256" key="4">
    <source>
        <dbReference type="ARBA" id="ARBA00022989"/>
    </source>
</evidence>
<evidence type="ECO:0000256" key="8">
    <source>
        <dbReference type="ARBA" id="ARBA00024833"/>
    </source>
</evidence>
<dbReference type="STRING" id="113540.ENSSFOP00015011876"/>
<proteinExistence type="predicted"/>
<keyword evidence="4 12" id="KW-1133">Transmembrane helix</keyword>
<keyword evidence="6 10" id="KW-0175">Coiled coil</keyword>
<dbReference type="AlphaFoldDB" id="A0A0P7VG97"/>
<evidence type="ECO:0000256" key="9">
    <source>
        <dbReference type="ARBA" id="ARBA00032404"/>
    </source>
</evidence>
<feature type="compositionally biased region" description="Basic and acidic residues" evidence="11">
    <location>
        <begin position="387"/>
        <end position="397"/>
    </location>
</feature>
<feature type="compositionally biased region" description="Low complexity" evidence="11">
    <location>
        <begin position="175"/>
        <end position="191"/>
    </location>
</feature>
<evidence type="ECO:0000313" key="14">
    <source>
        <dbReference type="Proteomes" id="UP000034805"/>
    </source>
</evidence>
<dbReference type="InterPro" id="IPR019177">
    <property type="entry name" value="Golgin_subfamily_A_member_5"/>
</dbReference>
<reference evidence="13 14" key="1">
    <citation type="submission" date="2015-08" db="EMBL/GenBank/DDBJ databases">
        <title>The genome of the Asian arowana (Scleropages formosus).</title>
        <authorList>
            <person name="Tan M.H."/>
            <person name="Gan H.M."/>
            <person name="Croft L.J."/>
            <person name="Austin C.M."/>
        </authorList>
    </citation>
    <scope>NUCLEOTIDE SEQUENCE [LARGE SCALE GENOMIC DNA]</scope>
    <source>
        <strain evidence="13">Aro1</strain>
    </source>
</reference>
<comment type="function">
    <text evidence="8">Involved in maintaining Golgi structure. Stimulates the formation of Golgi stacks and ribbons. Involved in intra-Golgi retrograde transport.</text>
</comment>
<feature type="compositionally biased region" description="Pro residues" evidence="11">
    <location>
        <begin position="160"/>
        <end position="169"/>
    </location>
</feature>
<dbReference type="PANTHER" id="PTHR13815">
    <property type="entry name" value="GOLGIN-84"/>
    <property type="match status" value="1"/>
</dbReference>
<feature type="transmembrane region" description="Helical" evidence="12">
    <location>
        <begin position="710"/>
        <end position="730"/>
    </location>
</feature>
<comment type="caution">
    <text evidence="13">The sequence shown here is derived from an EMBL/GenBank/DDBJ whole genome shotgun (WGS) entry which is preliminary data.</text>
</comment>
<protein>
    <recommendedName>
        <fullName evidence="2">Golgin subfamily A member 5</fullName>
    </recommendedName>
    <alternativeName>
        <fullName evidence="9">Golgin-84</fullName>
    </alternativeName>
</protein>
<dbReference type="Pfam" id="PF09787">
    <property type="entry name" value="Golgin_A5"/>
    <property type="match status" value="1"/>
</dbReference>
<dbReference type="GO" id="GO:0000301">
    <property type="term" value="P:retrograde transport, vesicle recycling within Golgi"/>
    <property type="evidence" value="ECO:0007669"/>
    <property type="project" value="TreeGrafter"/>
</dbReference>
<dbReference type="PANTHER" id="PTHR13815:SF7">
    <property type="entry name" value="GOLGIN SUBFAMILY A MEMBER 5"/>
    <property type="match status" value="1"/>
</dbReference>
<evidence type="ECO:0000256" key="3">
    <source>
        <dbReference type="ARBA" id="ARBA00022692"/>
    </source>
</evidence>
<evidence type="ECO:0000256" key="5">
    <source>
        <dbReference type="ARBA" id="ARBA00023034"/>
    </source>
</evidence>
<feature type="compositionally biased region" description="Polar residues" evidence="11">
    <location>
        <begin position="40"/>
        <end position="64"/>
    </location>
</feature>
<feature type="compositionally biased region" description="Basic and acidic residues" evidence="11">
    <location>
        <begin position="192"/>
        <end position="203"/>
    </location>
</feature>
<feature type="region of interest" description="Disordered" evidence="11">
    <location>
        <begin position="40"/>
        <end position="68"/>
    </location>
</feature>
<dbReference type="KEGG" id="sfm:108919451"/>
<keyword evidence="5" id="KW-0333">Golgi apparatus</keyword>
<gene>
    <name evidence="13" type="ORF">Z043_106381</name>
</gene>
<dbReference type="Proteomes" id="UP000034805">
    <property type="component" value="Unassembled WGS sequence"/>
</dbReference>
<feature type="compositionally biased region" description="Low complexity" evidence="11">
    <location>
        <begin position="150"/>
        <end position="159"/>
    </location>
</feature>
<feature type="coiled-coil region" evidence="10">
    <location>
        <begin position="480"/>
        <end position="592"/>
    </location>
</feature>
<sequence>MSWFADLAGKAEDFLNKVDQGAASALTKHQNRAAISYDTTDSSVGSYSTTHTPSPPAQQHNSQDAPGFITAAASNIKRSKATLLAGTANVSSAGTIKASSNFVRPKKAEPNDDILFDFLNSTDPASSRKRDTKKEQPKVGIGSQMAVAEGAPSTPSGAGPAPPSAPSTPPSNRGLSRTSSLSSLSASTHSVKTSEDGSSKDQSQDTPESSDSGLPGSQEPHQEDQMPVEEVPGQVMSSLRLENQLLRSEVASLNQEMAALIQRAKDAQEELNVAQARTDKWNSDQSRTDRTIRELRSQVDDLKEALSAKDGQLAVLKVRLEEADHLLLSHNKALEAAQTERSRILQDHTEGSKMHSQALETLQERLREAETALRREQDSCRQMQSEFSERSTKMEGEKQALVEAVTAAERRATEERRRAEEQQQQLKSARSATEIAKQELQDYKHKASRILQSKEKLISSLKEGSGLEVLEGGVAGSLELEELRHEKELQREEIQKLQGQIQSIRAEMQDLEVQALAEAETWREQQQELREQQLHQAQAKQEVQAELERCKQELQYMEEEHHRTKSTLQSRIKDREEEIQKLRNQITNKTLSTSSQAELESRLHQLTETLIQKQTMLEALGTEKSSLVFQLERLEEQMKRMQGGQVNGPAINMGSVDGPGVRPRNVPVLFSDQEGPAAGVYGKVRKAASTIDKFSIRLGIFLRRYPVARVFVILYMALLHLWVMIVLLTYTPEMHRAHPDGR</sequence>
<dbReference type="GO" id="GO:0000139">
    <property type="term" value="C:Golgi membrane"/>
    <property type="evidence" value="ECO:0007669"/>
    <property type="project" value="UniProtKB-SubCell"/>
</dbReference>
<keyword evidence="3 12" id="KW-0812">Transmembrane</keyword>
<evidence type="ECO:0000256" key="7">
    <source>
        <dbReference type="ARBA" id="ARBA00023136"/>
    </source>
</evidence>
<evidence type="ECO:0000313" key="13">
    <source>
        <dbReference type="EMBL" id="KPP74464.1"/>
    </source>
</evidence>
<evidence type="ECO:0000256" key="11">
    <source>
        <dbReference type="SAM" id="MobiDB-lite"/>
    </source>
</evidence>
<comment type="subcellular location">
    <subcellularLocation>
        <location evidence="1">Golgi apparatus membrane</location>
        <topology evidence="1">Single-pass type IV membrane protein</topology>
    </subcellularLocation>
</comment>
<dbReference type="EMBL" id="JARO02001778">
    <property type="protein sequence ID" value="KPP74464.1"/>
    <property type="molecule type" value="Genomic_DNA"/>
</dbReference>
<evidence type="ECO:0000256" key="10">
    <source>
        <dbReference type="SAM" id="Coils"/>
    </source>
</evidence>
<evidence type="ECO:0000256" key="6">
    <source>
        <dbReference type="ARBA" id="ARBA00023054"/>
    </source>
</evidence>
<dbReference type="GO" id="GO:0031985">
    <property type="term" value="C:Golgi cisterna"/>
    <property type="evidence" value="ECO:0007669"/>
    <property type="project" value="TreeGrafter"/>
</dbReference>
<name>A0A0P7VG97_SCLFO</name>
<feature type="region of interest" description="Disordered" evidence="11">
    <location>
        <begin position="371"/>
        <end position="397"/>
    </location>
</feature>